<keyword evidence="3" id="KW-0547">Nucleotide-binding</keyword>
<dbReference type="GO" id="GO:0005737">
    <property type="term" value="C:cytoplasm"/>
    <property type="evidence" value="ECO:0007669"/>
    <property type="project" value="TreeGrafter"/>
</dbReference>
<evidence type="ECO:0000256" key="4">
    <source>
        <dbReference type="ARBA" id="ARBA00022777"/>
    </source>
</evidence>
<dbReference type="GO" id="GO:0003714">
    <property type="term" value="F:transcription corepressor activity"/>
    <property type="evidence" value="ECO:0007669"/>
    <property type="project" value="TreeGrafter"/>
</dbReference>
<dbReference type="SMART" id="SM00220">
    <property type="entry name" value="S_TKc"/>
    <property type="match status" value="1"/>
</dbReference>
<dbReference type="InterPro" id="IPR011009">
    <property type="entry name" value="Kinase-like_dom_sf"/>
</dbReference>
<evidence type="ECO:0000259" key="6">
    <source>
        <dbReference type="PROSITE" id="PS50011"/>
    </source>
</evidence>
<dbReference type="PROSITE" id="PS00108">
    <property type="entry name" value="PROTEIN_KINASE_ST"/>
    <property type="match status" value="1"/>
</dbReference>
<dbReference type="HOGENOM" id="CLU_1699652_0_0_1"/>
<reference evidence="7" key="3">
    <citation type="submission" date="2025-09" db="UniProtKB">
        <authorList>
            <consortium name="Ensembl"/>
        </authorList>
    </citation>
    <scope>IDENTIFICATION</scope>
</reference>
<dbReference type="Proteomes" id="UP000007303">
    <property type="component" value="Unassembled WGS sequence"/>
</dbReference>
<evidence type="ECO:0000313" key="7">
    <source>
        <dbReference type="Ensembl" id="ENSTNIP00000003514.1"/>
    </source>
</evidence>
<keyword evidence="1" id="KW-0723">Serine/threonine-protein kinase</keyword>
<evidence type="ECO:0000256" key="2">
    <source>
        <dbReference type="ARBA" id="ARBA00022679"/>
    </source>
</evidence>
<evidence type="ECO:0000256" key="5">
    <source>
        <dbReference type="ARBA" id="ARBA00022840"/>
    </source>
</evidence>
<dbReference type="GO" id="GO:0004674">
    <property type="term" value="F:protein serine/threonine kinase activity"/>
    <property type="evidence" value="ECO:0007669"/>
    <property type="project" value="UniProtKB-KW"/>
</dbReference>
<dbReference type="PANTHER" id="PTHR24058:SF53">
    <property type="entry name" value="HOMEODOMAIN-INTERACTING PROTEIN KINASE 2"/>
    <property type="match status" value="1"/>
</dbReference>
<dbReference type="GO" id="GO:0042771">
    <property type="term" value="P:intrinsic apoptotic signaling pathway in response to DNA damage by p53 class mediator"/>
    <property type="evidence" value="ECO:0007669"/>
    <property type="project" value="TreeGrafter"/>
</dbReference>
<reference evidence="8" key="1">
    <citation type="journal article" date="2004" name="Nature">
        <title>Genome duplication in the teleost fish Tetraodon nigroviridis reveals the early vertebrate proto-karyotype.</title>
        <authorList>
            <person name="Jaillon O."/>
            <person name="Aury J.-M."/>
            <person name="Brunet F."/>
            <person name="Petit J.-L."/>
            <person name="Stange-Thomann N."/>
            <person name="Mauceli E."/>
            <person name="Bouneau L."/>
            <person name="Fischer C."/>
            <person name="Ozouf-Costaz C."/>
            <person name="Bernot A."/>
            <person name="Nicaud S."/>
            <person name="Jaffe D."/>
            <person name="Fisher S."/>
            <person name="Lutfalla G."/>
            <person name="Dossat C."/>
            <person name="Segurens B."/>
            <person name="Dasilva C."/>
            <person name="Salanoubat M."/>
            <person name="Levy M."/>
            <person name="Boudet N."/>
            <person name="Castellano S."/>
            <person name="Anthouard V."/>
            <person name="Jubin C."/>
            <person name="Castelli V."/>
            <person name="Katinka M."/>
            <person name="Vacherie B."/>
            <person name="Biemont C."/>
            <person name="Skalli Z."/>
            <person name="Cattolico L."/>
            <person name="Poulain J."/>
            <person name="De Berardinis V."/>
            <person name="Cruaud C."/>
            <person name="Duprat S."/>
            <person name="Brottier P."/>
            <person name="Coutanceau J.-P."/>
            <person name="Gouzy J."/>
            <person name="Parra G."/>
            <person name="Lardier G."/>
            <person name="Chapple C."/>
            <person name="McKernan K.J."/>
            <person name="McEwan P."/>
            <person name="Bosak S."/>
            <person name="Kellis M."/>
            <person name="Volff J.-N."/>
            <person name="Guigo R."/>
            <person name="Zody M.C."/>
            <person name="Mesirov J."/>
            <person name="Lindblad-Toh K."/>
            <person name="Birren B."/>
            <person name="Nusbaum C."/>
            <person name="Kahn D."/>
            <person name="Robinson-Rechavi M."/>
            <person name="Laudet V."/>
            <person name="Schachter V."/>
            <person name="Quetier F."/>
            <person name="Saurin W."/>
            <person name="Scarpelli C."/>
            <person name="Wincker P."/>
            <person name="Lander E.S."/>
            <person name="Weissenbach J."/>
            <person name="Roest Crollius H."/>
        </authorList>
    </citation>
    <scope>NUCLEOTIDE SEQUENCE [LARGE SCALE GENOMIC DNA]</scope>
</reference>
<evidence type="ECO:0000256" key="1">
    <source>
        <dbReference type="ARBA" id="ARBA00022527"/>
    </source>
</evidence>
<dbReference type="GO" id="GO:0005524">
    <property type="term" value="F:ATP binding"/>
    <property type="evidence" value="ECO:0007669"/>
    <property type="project" value="UniProtKB-KW"/>
</dbReference>
<dbReference type="Ensembl" id="ENSTNIT00000002336.1">
    <property type="protein sequence ID" value="ENSTNIP00000003514.1"/>
    <property type="gene ID" value="ENSTNIG00000000169.1"/>
</dbReference>
<dbReference type="InterPro" id="IPR000719">
    <property type="entry name" value="Prot_kinase_dom"/>
</dbReference>
<dbReference type="Gene3D" id="1.10.510.10">
    <property type="entry name" value="Transferase(Phosphotransferase) domain 1"/>
    <property type="match status" value="1"/>
</dbReference>
<dbReference type="PROSITE" id="PS50011">
    <property type="entry name" value="PROTEIN_KINASE_DOM"/>
    <property type="match status" value="1"/>
</dbReference>
<dbReference type="InParanoid" id="H3C5J5"/>
<keyword evidence="5" id="KW-0067">ATP-binding</keyword>
<dbReference type="GO" id="GO:0046332">
    <property type="term" value="F:SMAD binding"/>
    <property type="evidence" value="ECO:0007669"/>
    <property type="project" value="TreeGrafter"/>
</dbReference>
<dbReference type="Pfam" id="PF00069">
    <property type="entry name" value="Pkinase"/>
    <property type="match status" value="1"/>
</dbReference>
<dbReference type="SUPFAM" id="SSF56112">
    <property type="entry name" value="Protein kinase-like (PK-like)"/>
    <property type="match status" value="1"/>
</dbReference>
<dbReference type="GO" id="GO:0045944">
    <property type="term" value="P:positive regulation of transcription by RNA polymerase II"/>
    <property type="evidence" value="ECO:0007669"/>
    <property type="project" value="TreeGrafter"/>
</dbReference>
<dbReference type="GO" id="GO:0016605">
    <property type="term" value="C:PML body"/>
    <property type="evidence" value="ECO:0007669"/>
    <property type="project" value="TreeGrafter"/>
</dbReference>
<proteinExistence type="predicted"/>
<keyword evidence="2" id="KW-0808">Transferase</keyword>
<organism evidence="7 8">
    <name type="scientific">Tetraodon nigroviridis</name>
    <name type="common">Spotted green pufferfish</name>
    <name type="synonym">Chelonodon nigroviridis</name>
    <dbReference type="NCBI Taxonomy" id="99883"/>
    <lineage>
        <taxon>Eukaryota</taxon>
        <taxon>Metazoa</taxon>
        <taxon>Chordata</taxon>
        <taxon>Craniata</taxon>
        <taxon>Vertebrata</taxon>
        <taxon>Euteleostomi</taxon>
        <taxon>Actinopterygii</taxon>
        <taxon>Neopterygii</taxon>
        <taxon>Teleostei</taxon>
        <taxon>Neoteleostei</taxon>
        <taxon>Acanthomorphata</taxon>
        <taxon>Eupercaria</taxon>
        <taxon>Tetraodontiformes</taxon>
        <taxon>Tetradontoidea</taxon>
        <taxon>Tetraodontidae</taxon>
        <taxon>Tetraodon</taxon>
    </lineage>
</organism>
<dbReference type="GO" id="GO:0004713">
    <property type="term" value="F:protein tyrosine kinase activity"/>
    <property type="evidence" value="ECO:0007669"/>
    <property type="project" value="TreeGrafter"/>
</dbReference>
<evidence type="ECO:0000256" key="3">
    <source>
        <dbReference type="ARBA" id="ARBA00022741"/>
    </source>
</evidence>
<dbReference type="GO" id="GO:0007224">
    <property type="term" value="P:smoothened signaling pathway"/>
    <property type="evidence" value="ECO:0007669"/>
    <property type="project" value="TreeGrafter"/>
</dbReference>
<sequence>KTTSERIHSSLRVNRGHFVKLLDHFQHNGQLCLVCETLSLDFFHVFKLRKWKPLSLSKIRPIAKQLFMALSDLKRVGILHTDLKPDNIMLVDEKELKMKLMDFGLALLTHEAETGTIMQASALRAPEIMLGLPLFSSTGHVGSRPNPPVFVQPTNYVQLLIVSKCEFTSQKQP</sequence>
<dbReference type="PANTHER" id="PTHR24058">
    <property type="entry name" value="DUAL SPECIFICITY PROTEIN KINASE"/>
    <property type="match status" value="1"/>
</dbReference>
<dbReference type="GeneTree" id="ENSGT00940000155562"/>
<accession>H3C5J5</accession>
<evidence type="ECO:0000313" key="8">
    <source>
        <dbReference type="Proteomes" id="UP000007303"/>
    </source>
</evidence>
<dbReference type="GO" id="GO:0003713">
    <property type="term" value="F:transcription coactivator activity"/>
    <property type="evidence" value="ECO:0007669"/>
    <property type="project" value="TreeGrafter"/>
</dbReference>
<dbReference type="AlphaFoldDB" id="H3C5J5"/>
<dbReference type="InterPro" id="IPR008271">
    <property type="entry name" value="Ser/Thr_kinase_AS"/>
</dbReference>
<protein>
    <recommendedName>
        <fullName evidence="6">Protein kinase domain-containing protein</fullName>
    </recommendedName>
</protein>
<keyword evidence="8" id="KW-1185">Reference proteome</keyword>
<keyword evidence="4" id="KW-0418">Kinase</keyword>
<dbReference type="InterPro" id="IPR050494">
    <property type="entry name" value="Ser_Thr_dual-spec_kinase"/>
</dbReference>
<feature type="domain" description="Protein kinase" evidence="6">
    <location>
        <begin position="1"/>
        <end position="173"/>
    </location>
</feature>
<reference evidence="7" key="2">
    <citation type="submission" date="2025-08" db="UniProtKB">
        <authorList>
            <consortium name="Ensembl"/>
        </authorList>
    </citation>
    <scope>IDENTIFICATION</scope>
</reference>
<name>H3C5J5_TETNG</name>